<evidence type="ECO:0000313" key="6">
    <source>
        <dbReference type="EMBL" id="MBK0421782.1"/>
    </source>
</evidence>
<keyword evidence="7" id="KW-1185">Reference proteome</keyword>
<evidence type="ECO:0000259" key="4">
    <source>
        <dbReference type="Pfam" id="PF00534"/>
    </source>
</evidence>
<gene>
    <name evidence="6" type="ORF">JD292_06815</name>
</gene>
<feature type="domain" description="Glycosyltransferase subfamily 4-like N-terminal" evidence="5">
    <location>
        <begin position="15"/>
        <end position="217"/>
    </location>
</feature>
<keyword evidence="3" id="KW-0808">Transferase</keyword>
<feature type="domain" description="Glycosyl transferase family 1" evidence="4">
    <location>
        <begin position="227"/>
        <end position="367"/>
    </location>
</feature>
<name>A0A934QEF7_9MICO</name>
<dbReference type="RefSeq" id="WP_200131972.1">
    <property type="nucleotide sequence ID" value="NZ_JAEHOI010000005.1"/>
</dbReference>
<dbReference type="InterPro" id="IPR001296">
    <property type="entry name" value="Glyco_trans_1"/>
</dbReference>
<reference evidence="6" key="1">
    <citation type="submission" date="2020-12" db="EMBL/GenBank/DDBJ databases">
        <title>Leucobacter sp. CAS2, isolated from Chromium sludge.</title>
        <authorList>
            <person name="Xu Z."/>
        </authorList>
    </citation>
    <scope>NUCLEOTIDE SEQUENCE</scope>
    <source>
        <strain evidence="6">CSA2</strain>
    </source>
</reference>
<sequence length="406" mass="43703">MHILVVTDQQAESLGGVQVAIRLQRRFLERLGHRVTIVAPELHRPGYATDSADREAYIDLPSRPITKDREYGVSWPGRRTDRAIAKRLAQLPPVDLVHIQGDFWGALIGLRAARGLGVPVVHTMHNNVHEGTRAVTRLAPAAFAGLRAWRRLCLGAVRGALPTTAGKPRATGAWRYLAELAAEAAVVAAPSAHFAATLRAQGVAEQVEVSANGVDDEAIAATLARQREPRSRPRLVWLGRMSQEKRILEFIEAIAESGIDADVALHGAGLLLPRVERRIAELGLADRVSIPGPVSYEEALFAMRNADALVQTSMGFETQGLTPFEAAALGTPTIFCDPNIADDVAVSPEWRAADGSVSALAAALRTAVAELTANPGLHVAEGAAERFLQSTRVRELVALYERALES</sequence>
<organism evidence="6 7">
    <name type="scientific">Leucobacter edaphi</name>
    <dbReference type="NCBI Taxonomy" id="2796472"/>
    <lineage>
        <taxon>Bacteria</taxon>
        <taxon>Bacillati</taxon>
        <taxon>Actinomycetota</taxon>
        <taxon>Actinomycetes</taxon>
        <taxon>Micrococcales</taxon>
        <taxon>Microbacteriaceae</taxon>
        <taxon>Leucobacter</taxon>
    </lineage>
</organism>
<dbReference type="Pfam" id="PF00534">
    <property type="entry name" value="Glycos_transf_1"/>
    <property type="match status" value="1"/>
</dbReference>
<evidence type="ECO:0000256" key="1">
    <source>
        <dbReference type="ARBA" id="ARBA00021292"/>
    </source>
</evidence>
<evidence type="ECO:0000313" key="7">
    <source>
        <dbReference type="Proteomes" id="UP000618733"/>
    </source>
</evidence>
<keyword evidence="2" id="KW-0328">Glycosyltransferase</keyword>
<dbReference type="SUPFAM" id="SSF53756">
    <property type="entry name" value="UDP-Glycosyltransferase/glycogen phosphorylase"/>
    <property type="match status" value="1"/>
</dbReference>
<dbReference type="EMBL" id="JAEHOI010000005">
    <property type="protein sequence ID" value="MBK0421782.1"/>
    <property type="molecule type" value="Genomic_DNA"/>
</dbReference>
<evidence type="ECO:0000256" key="3">
    <source>
        <dbReference type="ARBA" id="ARBA00022679"/>
    </source>
</evidence>
<dbReference type="Pfam" id="PF13439">
    <property type="entry name" value="Glyco_transf_4"/>
    <property type="match status" value="1"/>
</dbReference>
<comment type="caution">
    <text evidence="6">The sequence shown here is derived from an EMBL/GenBank/DDBJ whole genome shotgun (WGS) entry which is preliminary data.</text>
</comment>
<evidence type="ECO:0000256" key="2">
    <source>
        <dbReference type="ARBA" id="ARBA00022676"/>
    </source>
</evidence>
<dbReference type="PANTHER" id="PTHR45947:SF3">
    <property type="entry name" value="SULFOQUINOVOSYL TRANSFERASE SQD2"/>
    <property type="match status" value="1"/>
</dbReference>
<accession>A0A934QEF7</accession>
<dbReference type="PANTHER" id="PTHR45947">
    <property type="entry name" value="SULFOQUINOVOSYL TRANSFERASE SQD2"/>
    <property type="match status" value="1"/>
</dbReference>
<dbReference type="InterPro" id="IPR050194">
    <property type="entry name" value="Glycosyltransferase_grp1"/>
</dbReference>
<protein>
    <recommendedName>
        <fullName evidence="1">D-inositol 3-phosphate glycosyltransferase</fullName>
    </recommendedName>
</protein>
<proteinExistence type="predicted"/>
<dbReference type="Gene3D" id="3.40.50.2000">
    <property type="entry name" value="Glycogen Phosphorylase B"/>
    <property type="match status" value="2"/>
</dbReference>
<dbReference type="AlphaFoldDB" id="A0A934QEF7"/>
<dbReference type="Proteomes" id="UP000618733">
    <property type="component" value="Unassembled WGS sequence"/>
</dbReference>
<dbReference type="InterPro" id="IPR028098">
    <property type="entry name" value="Glyco_trans_4-like_N"/>
</dbReference>
<dbReference type="GO" id="GO:1901137">
    <property type="term" value="P:carbohydrate derivative biosynthetic process"/>
    <property type="evidence" value="ECO:0007669"/>
    <property type="project" value="UniProtKB-ARBA"/>
</dbReference>
<evidence type="ECO:0000259" key="5">
    <source>
        <dbReference type="Pfam" id="PF13439"/>
    </source>
</evidence>
<dbReference type="GO" id="GO:0016757">
    <property type="term" value="F:glycosyltransferase activity"/>
    <property type="evidence" value="ECO:0007669"/>
    <property type="project" value="UniProtKB-KW"/>
</dbReference>